<keyword evidence="11" id="KW-0170">Cobalt</keyword>
<comment type="catalytic activity">
    <reaction evidence="14">
        <text>[(1-&gt;4)-N-acetyl-beta-D-glucosaminyl](n) + n H2O = chitosan + n acetate</text>
        <dbReference type="Rhea" id="RHEA:10464"/>
        <dbReference type="Rhea" id="RHEA-COMP:9593"/>
        <dbReference type="Rhea" id="RHEA-COMP:9597"/>
        <dbReference type="ChEBI" id="CHEBI:15377"/>
        <dbReference type="ChEBI" id="CHEBI:17029"/>
        <dbReference type="ChEBI" id="CHEBI:30089"/>
        <dbReference type="ChEBI" id="CHEBI:57704"/>
        <dbReference type="EC" id="3.5.1.41"/>
    </reaction>
    <physiologicalReaction direction="left-to-right" evidence="14">
        <dbReference type="Rhea" id="RHEA:10465"/>
    </physiologicalReaction>
</comment>
<evidence type="ECO:0000256" key="4">
    <source>
        <dbReference type="ARBA" id="ARBA00022723"/>
    </source>
</evidence>
<dbReference type="Proteomes" id="UP000196158">
    <property type="component" value="Unassembled WGS sequence"/>
</dbReference>
<evidence type="ECO:0000256" key="14">
    <source>
        <dbReference type="ARBA" id="ARBA00048494"/>
    </source>
</evidence>
<dbReference type="GO" id="GO:0000272">
    <property type="term" value="P:polysaccharide catabolic process"/>
    <property type="evidence" value="ECO:0007669"/>
    <property type="project" value="UniProtKB-KW"/>
</dbReference>
<dbReference type="EC" id="3.5.1.41" evidence="13"/>
<protein>
    <recommendedName>
        <fullName evidence="13">chitin deacetylase</fullName>
        <ecNumber evidence="13">3.5.1.41</ecNumber>
    </recommendedName>
</protein>
<dbReference type="Pfam" id="PF01522">
    <property type="entry name" value="Polysacc_deac_1"/>
    <property type="match status" value="1"/>
</dbReference>
<keyword evidence="3" id="KW-0147">Chitin-binding</keyword>
<dbReference type="InterPro" id="IPR002509">
    <property type="entry name" value="NODB_dom"/>
</dbReference>
<evidence type="ECO:0000256" key="16">
    <source>
        <dbReference type="ARBA" id="ARBA00060373"/>
    </source>
</evidence>
<comment type="subcellular location">
    <subcellularLocation>
        <location evidence="16">Prospore</location>
    </subcellularLocation>
</comment>
<feature type="signal peptide" evidence="17">
    <location>
        <begin position="1"/>
        <end position="20"/>
    </location>
</feature>
<evidence type="ECO:0000256" key="11">
    <source>
        <dbReference type="ARBA" id="ARBA00023285"/>
    </source>
</evidence>
<dbReference type="PROSITE" id="PS51677">
    <property type="entry name" value="NODB"/>
    <property type="match status" value="1"/>
</dbReference>
<evidence type="ECO:0000256" key="9">
    <source>
        <dbReference type="ARBA" id="ARBA00023180"/>
    </source>
</evidence>
<dbReference type="PANTHER" id="PTHR10587:SF133">
    <property type="entry name" value="CHITIN DEACETYLASE 1-RELATED"/>
    <property type="match status" value="1"/>
</dbReference>
<accession>A0A1X7R3X4</accession>
<dbReference type="GO" id="GO:0005628">
    <property type="term" value="C:prospore membrane"/>
    <property type="evidence" value="ECO:0007669"/>
    <property type="project" value="TreeGrafter"/>
</dbReference>
<organism evidence="19 20">
    <name type="scientific">Maudiozyma saulgeensis</name>
    <dbReference type="NCBI Taxonomy" id="1789683"/>
    <lineage>
        <taxon>Eukaryota</taxon>
        <taxon>Fungi</taxon>
        <taxon>Dikarya</taxon>
        <taxon>Ascomycota</taxon>
        <taxon>Saccharomycotina</taxon>
        <taxon>Saccharomycetes</taxon>
        <taxon>Saccharomycetales</taxon>
        <taxon>Saccharomycetaceae</taxon>
        <taxon>Maudiozyma</taxon>
    </lineage>
</organism>
<dbReference type="GO" id="GO:0030476">
    <property type="term" value="P:ascospore wall assembly"/>
    <property type="evidence" value="ECO:0007669"/>
    <property type="project" value="TreeGrafter"/>
</dbReference>
<keyword evidence="7" id="KW-0749">Sporulation</keyword>
<evidence type="ECO:0000256" key="8">
    <source>
        <dbReference type="ARBA" id="ARBA00023024"/>
    </source>
</evidence>
<feature type="domain" description="NodB homology" evidence="18">
    <location>
        <begin position="111"/>
        <end position="301"/>
    </location>
</feature>
<dbReference type="GO" id="GO:0046872">
    <property type="term" value="F:metal ion binding"/>
    <property type="evidence" value="ECO:0007669"/>
    <property type="project" value="UniProtKB-KW"/>
</dbReference>
<keyword evidence="4" id="KW-0479">Metal-binding</keyword>
<dbReference type="Gene3D" id="3.20.20.370">
    <property type="entry name" value="Glycoside hydrolase/deacetylase"/>
    <property type="match status" value="1"/>
</dbReference>
<evidence type="ECO:0000256" key="2">
    <source>
        <dbReference type="ARBA" id="ARBA00010973"/>
    </source>
</evidence>
<dbReference type="InterPro" id="IPR050248">
    <property type="entry name" value="Polysacc_deacetylase_ArnD"/>
</dbReference>
<keyword evidence="9" id="KW-0325">Glycoprotein</keyword>
<sequence>MVKPSSLLLSALLFETTVYGSNVEFRKKTGGVAFIGDELNQTPFPQWLTDFTGMTQWPGLVPPYIPLDFIDMDKIPQYNRYQQGVCDANPREACSFDCDQCVAHDDVSTCRKLSQTFDDGPSPATLKLLQYLHHKATFFTLGINSVNHPDIYHQIQDGGHLIGSHTWSHAYLPSLSNEEIIAQIEWSIWAMNATGNHIPKWFRPPYGGIDNRVRAITRQFGLQAVLWDHDTFDWSLVTNDPFKTEQEIYNDVALWKLIENRGLILEHDGARKTVDVAINVLDLLGDDQLAVSQCVNGIDYIQEF</sequence>
<keyword evidence="12" id="KW-0624">Polysaccharide degradation</keyword>
<name>A0A1X7R3X4_9SACH</name>
<dbReference type="InterPro" id="IPR011330">
    <property type="entry name" value="Glyco_hydro/deAcase_b/a-brl"/>
</dbReference>
<evidence type="ECO:0000256" key="6">
    <source>
        <dbReference type="ARBA" id="ARBA00022801"/>
    </source>
</evidence>
<evidence type="ECO:0000256" key="12">
    <source>
        <dbReference type="ARBA" id="ARBA00023326"/>
    </source>
</evidence>
<evidence type="ECO:0000256" key="7">
    <source>
        <dbReference type="ARBA" id="ARBA00022969"/>
    </source>
</evidence>
<keyword evidence="8" id="KW-0146">Chitin degradation</keyword>
<dbReference type="EMBL" id="FXLY01000005">
    <property type="protein sequence ID" value="SMN20388.1"/>
    <property type="molecule type" value="Genomic_DNA"/>
</dbReference>
<dbReference type="OrthoDB" id="2125469at2759"/>
<dbReference type="AlphaFoldDB" id="A0A1X7R3X4"/>
<dbReference type="PANTHER" id="PTHR10587">
    <property type="entry name" value="GLYCOSYL TRANSFERASE-RELATED"/>
    <property type="match status" value="1"/>
</dbReference>
<gene>
    <name evidence="19" type="ORF">KASA_0N03575G</name>
</gene>
<dbReference type="GO" id="GO:0006032">
    <property type="term" value="P:chitin catabolic process"/>
    <property type="evidence" value="ECO:0007669"/>
    <property type="project" value="UniProtKB-KW"/>
</dbReference>
<comment type="function">
    <text evidence="15">Hydrolyzes the N-acetamido groups of N-acetyl-D-glucosamine residues in chitin to form chitosan and acetate. Chitosan is a component of the spore wall.</text>
</comment>
<proteinExistence type="inferred from homology"/>
<evidence type="ECO:0000259" key="18">
    <source>
        <dbReference type="PROSITE" id="PS51677"/>
    </source>
</evidence>
<evidence type="ECO:0000256" key="3">
    <source>
        <dbReference type="ARBA" id="ARBA00022669"/>
    </source>
</evidence>
<dbReference type="SUPFAM" id="SSF88713">
    <property type="entry name" value="Glycoside hydrolase/deacetylase"/>
    <property type="match status" value="1"/>
</dbReference>
<keyword evidence="10" id="KW-0119">Carbohydrate metabolism</keyword>
<dbReference type="GO" id="GO:0004099">
    <property type="term" value="F:chitin deacetylase activity"/>
    <property type="evidence" value="ECO:0007669"/>
    <property type="project" value="UniProtKB-EC"/>
</dbReference>
<feature type="chain" id="PRO_5012982334" description="chitin deacetylase" evidence="17">
    <location>
        <begin position="21"/>
        <end position="304"/>
    </location>
</feature>
<dbReference type="FunFam" id="3.20.20.370:FF:000008">
    <property type="entry name" value="Chitin deacetylase"/>
    <property type="match status" value="1"/>
</dbReference>
<evidence type="ECO:0000256" key="1">
    <source>
        <dbReference type="ARBA" id="ARBA00001941"/>
    </source>
</evidence>
<dbReference type="STRING" id="1789683.A0A1X7R3X4"/>
<comment type="cofactor">
    <cofactor evidence="1">
        <name>Co(2+)</name>
        <dbReference type="ChEBI" id="CHEBI:48828"/>
    </cofactor>
</comment>
<comment type="similarity">
    <text evidence="2">Belongs to the polysaccharide deacetylase family.</text>
</comment>
<keyword evidence="6" id="KW-0378">Hydrolase</keyword>
<evidence type="ECO:0000313" key="20">
    <source>
        <dbReference type="Proteomes" id="UP000196158"/>
    </source>
</evidence>
<evidence type="ECO:0000313" key="19">
    <source>
        <dbReference type="EMBL" id="SMN20388.1"/>
    </source>
</evidence>
<keyword evidence="5 17" id="KW-0732">Signal</keyword>
<evidence type="ECO:0000256" key="15">
    <source>
        <dbReference type="ARBA" id="ARBA00054095"/>
    </source>
</evidence>
<evidence type="ECO:0000256" key="10">
    <source>
        <dbReference type="ARBA" id="ARBA00023277"/>
    </source>
</evidence>
<dbReference type="GO" id="GO:0008061">
    <property type="term" value="F:chitin binding"/>
    <property type="evidence" value="ECO:0007669"/>
    <property type="project" value="UniProtKB-KW"/>
</dbReference>
<evidence type="ECO:0000256" key="17">
    <source>
        <dbReference type="SAM" id="SignalP"/>
    </source>
</evidence>
<evidence type="ECO:0000256" key="13">
    <source>
        <dbReference type="ARBA" id="ARBA00024056"/>
    </source>
</evidence>
<keyword evidence="20" id="KW-1185">Reference proteome</keyword>
<evidence type="ECO:0000256" key="5">
    <source>
        <dbReference type="ARBA" id="ARBA00022729"/>
    </source>
</evidence>
<reference evidence="19 20" key="1">
    <citation type="submission" date="2017-04" db="EMBL/GenBank/DDBJ databases">
        <authorList>
            <person name="Afonso C.L."/>
            <person name="Miller P.J."/>
            <person name="Scott M.A."/>
            <person name="Spackman E."/>
            <person name="Goraichik I."/>
            <person name="Dimitrov K.M."/>
            <person name="Suarez D.L."/>
            <person name="Swayne D.E."/>
        </authorList>
    </citation>
    <scope>NUCLEOTIDE SEQUENCE [LARGE SCALE GENOMIC DNA]</scope>
</reference>